<keyword evidence="8" id="KW-1185">Reference proteome</keyword>
<evidence type="ECO:0000256" key="2">
    <source>
        <dbReference type="ARBA" id="ARBA00022448"/>
    </source>
</evidence>
<evidence type="ECO:0000256" key="3">
    <source>
        <dbReference type="ARBA" id="ARBA00023157"/>
    </source>
</evidence>
<dbReference type="GO" id="GO:0008289">
    <property type="term" value="F:lipid binding"/>
    <property type="evidence" value="ECO:0007669"/>
    <property type="project" value="UniProtKB-KW"/>
</dbReference>
<comment type="caution">
    <text evidence="7">The sequence shown here is derived from an EMBL/GenBank/DDBJ whole genome shotgun (WGS) entry which is preliminary data.</text>
</comment>
<evidence type="ECO:0000256" key="5">
    <source>
        <dbReference type="SAM" id="SignalP"/>
    </source>
</evidence>
<dbReference type="PRINTS" id="PR00382">
    <property type="entry name" value="LIPIDTRNSFER"/>
</dbReference>
<dbReference type="PANTHER" id="PTHR33076">
    <property type="entry name" value="NON-SPECIFIC LIPID-TRANSFER PROTEIN 2-RELATED"/>
    <property type="match status" value="1"/>
</dbReference>
<organism evidence="7 8">
    <name type="scientific">Colocasia esculenta</name>
    <name type="common">Wild taro</name>
    <name type="synonym">Arum esculentum</name>
    <dbReference type="NCBI Taxonomy" id="4460"/>
    <lineage>
        <taxon>Eukaryota</taxon>
        <taxon>Viridiplantae</taxon>
        <taxon>Streptophyta</taxon>
        <taxon>Embryophyta</taxon>
        <taxon>Tracheophyta</taxon>
        <taxon>Spermatophyta</taxon>
        <taxon>Magnoliopsida</taxon>
        <taxon>Liliopsida</taxon>
        <taxon>Araceae</taxon>
        <taxon>Aroideae</taxon>
        <taxon>Colocasieae</taxon>
        <taxon>Colocasia</taxon>
    </lineage>
</organism>
<feature type="chain" id="PRO_5032662187" description="Non-specific lipid-transfer protein" evidence="5">
    <location>
        <begin position="27"/>
        <end position="116"/>
    </location>
</feature>
<evidence type="ECO:0000256" key="4">
    <source>
        <dbReference type="RuleBase" id="RU000628"/>
    </source>
</evidence>
<accession>A0A843VVV4</accession>
<dbReference type="Pfam" id="PF00234">
    <property type="entry name" value="Tryp_alpha_amyl"/>
    <property type="match status" value="1"/>
</dbReference>
<keyword evidence="2 4" id="KW-0813">Transport</keyword>
<dbReference type="SUPFAM" id="SSF47699">
    <property type="entry name" value="Bifunctional inhibitor/lipid-transfer protein/seed storage 2S albumin"/>
    <property type="match status" value="1"/>
</dbReference>
<dbReference type="GO" id="GO:0006869">
    <property type="term" value="P:lipid transport"/>
    <property type="evidence" value="ECO:0007669"/>
    <property type="project" value="InterPro"/>
</dbReference>
<comment type="similarity">
    <text evidence="1 4">Belongs to the plant LTP family.</text>
</comment>
<keyword evidence="4" id="KW-0446">Lipid-binding</keyword>
<dbReference type="AlphaFoldDB" id="A0A843VVV4"/>
<name>A0A843VVV4_COLES</name>
<reference evidence="7" key="1">
    <citation type="submission" date="2017-07" db="EMBL/GenBank/DDBJ databases">
        <title>Taro Niue Genome Assembly and Annotation.</title>
        <authorList>
            <person name="Atibalentja N."/>
            <person name="Keating K."/>
            <person name="Fields C.J."/>
        </authorList>
    </citation>
    <scope>NUCLEOTIDE SEQUENCE</scope>
    <source>
        <strain evidence="7">Niue_2</strain>
        <tissue evidence="7">Leaf</tissue>
    </source>
</reference>
<gene>
    <name evidence="7" type="ORF">Taro_031129</name>
</gene>
<evidence type="ECO:0000313" key="7">
    <source>
        <dbReference type="EMBL" id="MQL98417.1"/>
    </source>
</evidence>
<dbReference type="Proteomes" id="UP000652761">
    <property type="component" value="Unassembled WGS sequence"/>
</dbReference>
<dbReference type="FunFam" id="1.10.110.10:FF:000002">
    <property type="entry name" value="Non-specific lipid-transfer protein"/>
    <property type="match status" value="1"/>
</dbReference>
<dbReference type="InterPro" id="IPR000528">
    <property type="entry name" value="Plant_nsLTP"/>
</dbReference>
<feature type="domain" description="Bifunctional inhibitor/plant lipid transfer protein/seed storage helical" evidence="6">
    <location>
        <begin position="30"/>
        <end position="114"/>
    </location>
</feature>
<dbReference type="SMART" id="SM00499">
    <property type="entry name" value="AAI"/>
    <property type="match status" value="1"/>
</dbReference>
<dbReference type="EMBL" id="NMUH01002185">
    <property type="protein sequence ID" value="MQL98417.1"/>
    <property type="molecule type" value="Genomic_DNA"/>
</dbReference>
<dbReference type="CDD" id="cd01960">
    <property type="entry name" value="nsLTP1"/>
    <property type="match status" value="1"/>
</dbReference>
<sequence length="116" mass="11348">MASNGVRLLVGAALICLLAAAPRANAAISCGQVASNLGPCIDYIRGAAPLSASCCSGVRGLNAAAQTTPDRQAACSCLKSLAGRIPGMQAGLAAGLPGKCGVSIPYPISTSTDCSK</sequence>
<dbReference type="InterPro" id="IPR016140">
    <property type="entry name" value="Bifunc_inhib/LTP/seed_store"/>
</dbReference>
<protein>
    <recommendedName>
        <fullName evidence="4">Non-specific lipid-transfer protein</fullName>
    </recommendedName>
</protein>
<keyword evidence="3" id="KW-1015">Disulfide bond</keyword>
<dbReference type="Gene3D" id="1.10.110.10">
    <property type="entry name" value="Plant lipid-transfer and hydrophobic proteins"/>
    <property type="match status" value="1"/>
</dbReference>
<proteinExistence type="inferred from homology"/>
<evidence type="ECO:0000256" key="1">
    <source>
        <dbReference type="ARBA" id="ARBA00009748"/>
    </source>
</evidence>
<feature type="signal peptide" evidence="5">
    <location>
        <begin position="1"/>
        <end position="26"/>
    </location>
</feature>
<evidence type="ECO:0000313" key="8">
    <source>
        <dbReference type="Proteomes" id="UP000652761"/>
    </source>
</evidence>
<comment type="function">
    <text evidence="4">Plant non-specific lipid-transfer proteins transfer phospholipids as well as galactolipids across membranes. May play a role in wax or cutin deposition in the cell walls of expanding epidermal cells and certain secretory tissues.</text>
</comment>
<dbReference type="InterPro" id="IPR036312">
    <property type="entry name" value="Bifun_inhib/LTP/seed_sf"/>
</dbReference>
<evidence type="ECO:0000259" key="6">
    <source>
        <dbReference type="SMART" id="SM00499"/>
    </source>
</evidence>
<dbReference type="OrthoDB" id="770678at2759"/>
<keyword evidence="5" id="KW-0732">Signal</keyword>